<feature type="transmembrane region" description="Helical" evidence="9">
    <location>
        <begin position="138"/>
        <end position="158"/>
    </location>
</feature>
<evidence type="ECO:0000256" key="6">
    <source>
        <dbReference type="ARBA" id="ARBA00022989"/>
    </source>
</evidence>
<evidence type="ECO:0000313" key="12">
    <source>
        <dbReference type="Proteomes" id="UP001597371"/>
    </source>
</evidence>
<dbReference type="PANTHER" id="PTHR35011">
    <property type="entry name" value="2,3-DIKETO-L-GULONATE TRAP TRANSPORTER SMALL PERMEASE PROTEIN YIAM"/>
    <property type="match status" value="1"/>
</dbReference>
<keyword evidence="6 9" id="KW-1133">Transmembrane helix</keyword>
<gene>
    <name evidence="11" type="ORF">ACFSKQ_09460</name>
</gene>
<feature type="transmembrane region" description="Helical" evidence="9">
    <location>
        <begin position="91"/>
        <end position="118"/>
    </location>
</feature>
<keyword evidence="5 9" id="KW-0812">Transmembrane</keyword>
<proteinExistence type="inferred from homology"/>
<feature type="transmembrane region" description="Helical" evidence="9">
    <location>
        <begin position="21"/>
        <end position="41"/>
    </location>
</feature>
<evidence type="ECO:0000256" key="9">
    <source>
        <dbReference type="RuleBase" id="RU369079"/>
    </source>
</evidence>
<dbReference type="Pfam" id="PF04290">
    <property type="entry name" value="DctQ"/>
    <property type="match status" value="1"/>
</dbReference>
<dbReference type="RefSeq" id="WP_209736448.1">
    <property type="nucleotide sequence ID" value="NZ_CP072611.1"/>
</dbReference>
<comment type="function">
    <text evidence="9">Part of the tripartite ATP-independent periplasmic (TRAP) transport system.</text>
</comment>
<evidence type="ECO:0000256" key="5">
    <source>
        <dbReference type="ARBA" id="ARBA00022692"/>
    </source>
</evidence>
<evidence type="ECO:0000256" key="4">
    <source>
        <dbReference type="ARBA" id="ARBA00022519"/>
    </source>
</evidence>
<evidence type="ECO:0000256" key="1">
    <source>
        <dbReference type="ARBA" id="ARBA00004429"/>
    </source>
</evidence>
<feature type="transmembrane region" description="Helical" evidence="9">
    <location>
        <begin position="53"/>
        <end position="70"/>
    </location>
</feature>
<evidence type="ECO:0000259" key="10">
    <source>
        <dbReference type="Pfam" id="PF04290"/>
    </source>
</evidence>
<keyword evidence="4 9" id="KW-0997">Cell inner membrane</keyword>
<comment type="caution">
    <text evidence="11">The sequence shown here is derived from an EMBL/GenBank/DDBJ whole genome shotgun (WGS) entry which is preliminary data.</text>
</comment>
<evidence type="ECO:0000256" key="8">
    <source>
        <dbReference type="ARBA" id="ARBA00038436"/>
    </source>
</evidence>
<comment type="subcellular location">
    <subcellularLocation>
        <location evidence="1 9">Cell inner membrane</location>
        <topology evidence="1 9">Multi-pass membrane protein</topology>
    </subcellularLocation>
</comment>
<organism evidence="11 12">
    <name type="scientific">Aureimonas populi</name>
    <dbReference type="NCBI Taxonomy" id="1701758"/>
    <lineage>
        <taxon>Bacteria</taxon>
        <taxon>Pseudomonadati</taxon>
        <taxon>Pseudomonadota</taxon>
        <taxon>Alphaproteobacteria</taxon>
        <taxon>Hyphomicrobiales</taxon>
        <taxon>Aurantimonadaceae</taxon>
        <taxon>Aureimonas</taxon>
    </lineage>
</organism>
<evidence type="ECO:0000256" key="2">
    <source>
        <dbReference type="ARBA" id="ARBA00022448"/>
    </source>
</evidence>
<evidence type="ECO:0000256" key="3">
    <source>
        <dbReference type="ARBA" id="ARBA00022475"/>
    </source>
</evidence>
<dbReference type="Proteomes" id="UP001597371">
    <property type="component" value="Unassembled WGS sequence"/>
</dbReference>
<feature type="domain" description="Tripartite ATP-independent periplasmic transporters DctQ component" evidence="10">
    <location>
        <begin position="31"/>
        <end position="161"/>
    </location>
</feature>
<comment type="subunit">
    <text evidence="9">The complex comprises the extracytoplasmic solute receptor protein and the two transmembrane proteins.</text>
</comment>
<keyword evidence="12" id="KW-1185">Reference proteome</keyword>
<accession>A0ABW5CPH9</accession>
<evidence type="ECO:0000313" key="11">
    <source>
        <dbReference type="EMBL" id="MFD2237688.1"/>
    </source>
</evidence>
<dbReference type="PANTHER" id="PTHR35011:SF4">
    <property type="entry name" value="SLL1102 PROTEIN"/>
    <property type="match status" value="1"/>
</dbReference>
<keyword evidence="2 9" id="KW-0813">Transport</keyword>
<comment type="similarity">
    <text evidence="8 9">Belongs to the TRAP transporter small permease family.</text>
</comment>
<dbReference type="EMBL" id="JBHUIJ010000012">
    <property type="protein sequence ID" value="MFD2237688.1"/>
    <property type="molecule type" value="Genomic_DNA"/>
</dbReference>
<dbReference type="InterPro" id="IPR055348">
    <property type="entry name" value="DctQ"/>
</dbReference>
<dbReference type="InterPro" id="IPR007387">
    <property type="entry name" value="TRAP_DctQ"/>
</dbReference>
<protein>
    <recommendedName>
        <fullName evidence="9">TRAP transporter small permease protein</fullName>
    </recommendedName>
</protein>
<name>A0ABW5CPH9_9HYPH</name>
<keyword evidence="3" id="KW-1003">Cell membrane</keyword>
<keyword evidence="7 9" id="KW-0472">Membrane</keyword>
<sequence>MGPLLLFSRSVDRLNAGFAVIAEYMVLAAVLISGGNALLRYMLSISSNGAIEIQWYLLAGIVLLGASYTLRMNEHVRVDVLYGLLSPRSKLVVDIIGFLVLFLPVIGYFFYLCWPFFWRSFTTGEVSMNAGGLPLWPAKAALPLGFGLLFLQGVSELIKRVAALRGLITLETKYEKPLQ</sequence>
<reference evidence="12" key="1">
    <citation type="journal article" date="2019" name="Int. J. Syst. Evol. Microbiol.">
        <title>The Global Catalogue of Microorganisms (GCM) 10K type strain sequencing project: providing services to taxonomists for standard genome sequencing and annotation.</title>
        <authorList>
            <consortium name="The Broad Institute Genomics Platform"/>
            <consortium name="The Broad Institute Genome Sequencing Center for Infectious Disease"/>
            <person name="Wu L."/>
            <person name="Ma J."/>
        </authorList>
    </citation>
    <scope>NUCLEOTIDE SEQUENCE [LARGE SCALE GENOMIC DNA]</scope>
    <source>
        <strain evidence="12">ZS-35-S2</strain>
    </source>
</reference>
<evidence type="ECO:0000256" key="7">
    <source>
        <dbReference type="ARBA" id="ARBA00023136"/>
    </source>
</evidence>